<reference evidence="1" key="1">
    <citation type="submission" date="2024-02" db="EMBL/GenBank/DDBJ databases">
        <title>Metagenome Assembled Genome of Zalaria obscura JY119.</title>
        <authorList>
            <person name="Vighnesh L."/>
            <person name="Jagadeeshwari U."/>
            <person name="Venkata Ramana C."/>
            <person name="Sasikala C."/>
        </authorList>
    </citation>
    <scope>NUCLEOTIDE SEQUENCE</scope>
    <source>
        <strain evidence="1">JY119</strain>
    </source>
</reference>
<accession>A0ACC3S4V3</accession>
<evidence type="ECO:0000313" key="2">
    <source>
        <dbReference type="Proteomes" id="UP001320706"/>
    </source>
</evidence>
<proteinExistence type="predicted"/>
<dbReference type="EMBL" id="JAMKPW020000041">
    <property type="protein sequence ID" value="KAK8196606.1"/>
    <property type="molecule type" value="Genomic_DNA"/>
</dbReference>
<name>A0ACC3S4V3_9PEZI</name>
<keyword evidence="2" id="KW-1185">Reference proteome</keyword>
<sequence length="452" mass="51601">MDHDKCRIVKGKKLDAQIVLPHWFDDCLKLGKKINEGPYVLPNPDVFDHTQNGMQPRPRHVPDIHGATCSVAGLPPKLLPDHPTSSPSPLRKELTVLKGSKVLFSKDLNISQHLARTLEHLVEQSGGSLTQDVAECDIYVGQYRDGVDYIRASQDGKTVANLAWFYNVVTQNRWTNPLNKLLHYPVPRTVDREAPGDRPEVTHRMLVSGDDRWLSNTKKEEKDKRTLRSLGIELTQDPSKCTLLCAPRLLRTRKFVVALAHAPAVVHTKYLDYALRHESLHGEEEFPLEDRETEERLGIRLRDSLQRAEVNRGKLLRGWTIFVTGHVNGGFETYEEIIKANGGVATLYRGRTGLSIPKRRTSPSQDPEAGLESQNQGGDEETNYVYLVTGLEDDDVKLWDTFRTMVEKQGMQARIVKTDWLLNLAMSQKVEWDPKWELKEELMPGWREKKRR</sequence>
<gene>
    <name evidence="1" type="primary">ESC4</name>
    <name evidence="1" type="ORF">M8818_006771</name>
</gene>
<protein>
    <submittedName>
        <fullName evidence="1">Regulator of Ty1 Transposition</fullName>
    </submittedName>
</protein>
<organism evidence="1 2">
    <name type="scientific">Zalaria obscura</name>
    <dbReference type="NCBI Taxonomy" id="2024903"/>
    <lineage>
        <taxon>Eukaryota</taxon>
        <taxon>Fungi</taxon>
        <taxon>Dikarya</taxon>
        <taxon>Ascomycota</taxon>
        <taxon>Pezizomycotina</taxon>
        <taxon>Dothideomycetes</taxon>
        <taxon>Dothideomycetidae</taxon>
        <taxon>Dothideales</taxon>
        <taxon>Zalariaceae</taxon>
        <taxon>Zalaria</taxon>
    </lineage>
</organism>
<dbReference type="Proteomes" id="UP001320706">
    <property type="component" value="Unassembled WGS sequence"/>
</dbReference>
<comment type="caution">
    <text evidence="1">The sequence shown here is derived from an EMBL/GenBank/DDBJ whole genome shotgun (WGS) entry which is preliminary data.</text>
</comment>
<evidence type="ECO:0000313" key="1">
    <source>
        <dbReference type="EMBL" id="KAK8196606.1"/>
    </source>
</evidence>